<dbReference type="OrthoDB" id="9995434at2759"/>
<keyword evidence="4" id="KW-1185">Reference proteome</keyword>
<keyword evidence="1" id="KW-0732">Signal</keyword>
<dbReference type="Proteomes" id="UP001153714">
    <property type="component" value="Chromosome 22"/>
</dbReference>
<evidence type="ECO:0000313" key="3">
    <source>
        <dbReference type="EMBL" id="CAG9790447.1"/>
    </source>
</evidence>
<evidence type="ECO:0000256" key="1">
    <source>
        <dbReference type="SAM" id="SignalP"/>
    </source>
</evidence>
<gene>
    <name evidence="3" type="ORF">DIATSA_LOCUS8115</name>
</gene>
<reference evidence="3" key="2">
    <citation type="submission" date="2022-10" db="EMBL/GenBank/DDBJ databases">
        <authorList>
            <consortium name="ENA_rothamsted_submissions"/>
            <consortium name="culmorum"/>
            <person name="King R."/>
        </authorList>
    </citation>
    <scope>NUCLEOTIDE SEQUENCE</scope>
</reference>
<organism evidence="3 4">
    <name type="scientific">Diatraea saccharalis</name>
    <name type="common">sugarcane borer</name>
    <dbReference type="NCBI Taxonomy" id="40085"/>
    <lineage>
        <taxon>Eukaryota</taxon>
        <taxon>Metazoa</taxon>
        <taxon>Ecdysozoa</taxon>
        <taxon>Arthropoda</taxon>
        <taxon>Hexapoda</taxon>
        <taxon>Insecta</taxon>
        <taxon>Pterygota</taxon>
        <taxon>Neoptera</taxon>
        <taxon>Endopterygota</taxon>
        <taxon>Lepidoptera</taxon>
        <taxon>Glossata</taxon>
        <taxon>Ditrysia</taxon>
        <taxon>Pyraloidea</taxon>
        <taxon>Crambidae</taxon>
        <taxon>Crambinae</taxon>
        <taxon>Diatraea</taxon>
    </lineage>
</organism>
<dbReference type="SUPFAM" id="SSF55920">
    <property type="entry name" value="Creatinase/aminopeptidase"/>
    <property type="match status" value="1"/>
</dbReference>
<dbReference type="PANTHER" id="PTHR43763:SF6">
    <property type="entry name" value="XAA-PRO AMINOPEPTIDASE 1"/>
    <property type="match status" value="1"/>
</dbReference>
<accession>A0A9N9WH03</accession>
<dbReference type="PANTHER" id="PTHR43763">
    <property type="entry name" value="XAA-PRO AMINOPEPTIDASE 1"/>
    <property type="match status" value="1"/>
</dbReference>
<dbReference type="InterPro" id="IPR036005">
    <property type="entry name" value="Creatinase/aminopeptidase-like"/>
</dbReference>
<dbReference type="InterPro" id="IPR000994">
    <property type="entry name" value="Pept_M24"/>
</dbReference>
<dbReference type="AlphaFoldDB" id="A0A9N9WH03"/>
<feature type="chain" id="PRO_5040456808" description="Peptidase M24 domain-containing protein" evidence="1">
    <location>
        <begin position="17"/>
        <end position="131"/>
    </location>
</feature>
<evidence type="ECO:0000313" key="4">
    <source>
        <dbReference type="Proteomes" id="UP001153714"/>
    </source>
</evidence>
<protein>
    <recommendedName>
        <fullName evidence="2">Peptidase M24 domain-containing protein</fullName>
    </recommendedName>
</protein>
<feature type="signal peptide" evidence="1">
    <location>
        <begin position="1"/>
        <end position="16"/>
    </location>
</feature>
<reference evidence="3" key="1">
    <citation type="submission" date="2021-12" db="EMBL/GenBank/DDBJ databases">
        <authorList>
            <person name="King R."/>
        </authorList>
    </citation>
    <scope>NUCLEOTIDE SEQUENCE</scope>
</reference>
<dbReference type="InterPro" id="IPR050422">
    <property type="entry name" value="X-Pro_aminopeptidase_P"/>
</dbReference>
<dbReference type="Gene3D" id="3.90.230.10">
    <property type="entry name" value="Creatinase/methionine aminopeptidase superfamily"/>
    <property type="match status" value="1"/>
</dbReference>
<dbReference type="EMBL" id="OU893353">
    <property type="protein sequence ID" value="CAG9790447.1"/>
    <property type="molecule type" value="Genomic_DNA"/>
</dbReference>
<name>A0A9N9WH03_9NEOP</name>
<sequence>MLSLLIFIILQNGVATILSTLSPVALMKCIKNEVELEGFRSAHVKDGIAVVRGLRWVEEQVASGAVVTEIDLSDKLADFRREEEHSHGPSFSTIAGAGENGAIIHYSPPREGSRVIGQNDMLLVDSGGQYK</sequence>
<dbReference type="Pfam" id="PF00557">
    <property type="entry name" value="Peptidase_M24"/>
    <property type="match status" value="1"/>
</dbReference>
<feature type="domain" description="Peptidase M24" evidence="2">
    <location>
        <begin position="39"/>
        <end position="131"/>
    </location>
</feature>
<proteinExistence type="predicted"/>
<evidence type="ECO:0000259" key="2">
    <source>
        <dbReference type="Pfam" id="PF00557"/>
    </source>
</evidence>